<dbReference type="PANTHER" id="PTHR28236">
    <property type="entry name" value="54S RIBOSOMAL PROTEIN L44, MITOCHONDRIAL"/>
    <property type="match status" value="1"/>
</dbReference>
<dbReference type="InterPro" id="IPR042776">
    <property type="entry name" value="Ribosomal_mL53_fung"/>
</dbReference>
<proteinExistence type="predicted"/>
<evidence type="ECO:0000313" key="2">
    <source>
        <dbReference type="Proteomes" id="UP000095358"/>
    </source>
</evidence>
<dbReference type="Gene3D" id="3.40.30.10">
    <property type="entry name" value="Glutaredoxin"/>
    <property type="match status" value="1"/>
</dbReference>
<name>A0A1E5RIT2_HANUV</name>
<sequence>MALSVPFGLMSKVMVKFNPLNTKSSKLCRTILDNVPPSLINLEKSFSVLPPSSSEKEMIKFTFKDNKEFAYDPNNTQYDLMVQEVSRYNKVVKLKESIEKYA</sequence>
<reference evidence="2" key="1">
    <citation type="journal article" date="2016" name="Genome Announc.">
        <title>Genome sequences of three species of Hanseniaspora isolated from spontaneous wine fermentations.</title>
        <authorList>
            <person name="Sternes P.R."/>
            <person name="Lee D."/>
            <person name="Kutyna D.R."/>
            <person name="Borneman A.R."/>
        </authorList>
    </citation>
    <scope>NUCLEOTIDE SEQUENCE [LARGE SCALE GENOMIC DNA]</scope>
    <source>
        <strain evidence="2">AWRI3580</strain>
    </source>
</reference>
<dbReference type="GO" id="GO:0003735">
    <property type="term" value="F:structural constituent of ribosome"/>
    <property type="evidence" value="ECO:0007669"/>
    <property type="project" value="TreeGrafter"/>
</dbReference>
<gene>
    <name evidence="1" type="ORF">AWRI3580_g2847</name>
</gene>
<accession>A0A1E5RIT2</accession>
<keyword evidence="2" id="KW-1185">Reference proteome</keyword>
<comment type="caution">
    <text evidence="1">The sequence shown here is derived from an EMBL/GenBank/DDBJ whole genome shotgun (WGS) entry which is preliminary data.</text>
</comment>
<dbReference type="Proteomes" id="UP000095358">
    <property type="component" value="Unassembled WGS sequence"/>
</dbReference>
<dbReference type="OrthoDB" id="4136894at2759"/>
<dbReference type="AlphaFoldDB" id="A0A1E5RIT2"/>
<dbReference type="EMBL" id="LPNN01000005">
    <property type="protein sequence ID" value="OEJ86797.1"/>
    <property type="molecule type" value="Genomic_DNA"/>
</dbReference>
<dbReference type="VEuPathDB" id="FungiDB:AWRI3580_g2847"/>
<dbReference type="GO" id="GO:0005762">
    <property type="term" value="C:mitochondrial large ribosomal subunit"/>
    <property type="evidence" value="ECO:0007669"/>
    <property type="project" value="TreeGrafter"/>
</dbReference>
<evidence type="ECO:0000313" key="1">
    <source>
        <dbReference type="EMBL" id="OEJ86797.1"/>
    </source>
</evidence>
<dbReference type="PANTHER" id="PTHR28236:SF1">
    <property type="entry name" value="LARGE RIBOSOMAL SUBUNIT PROTEIN ML53"/>
    <property type="match status" value="1"/>
</dbReference>
<protein>
    <recommendedName>
        <fullName evidence="3">54S ribosomal protein L44, mitochondrial</fullName>
    </recommendedName>
</protein>
<evidence type="ECO:0008006" key="3">
    <source>
        <dbReference type="Google" id="ProtNLM"/>
    </source>
</evidence>
<organism evidence="1 2">
    <name type="scientific">Hanseniaspora uvarum</name>
    <name type="common">Yeast</name>
    <name type="synonym">Kloeckera apiculata</name>
    <dbReference type="NCBI Taxonomy" id="29833"/>
    <lineage>
        <taxon>Eukaryota</taxon>
        <taxon>Fungi</taxon>
        <taxon>Dikarya</taxon>
        <taxon>Ascomycota</taxon>
        <taxon>Saccharomycotina</taxon>
        <taxon>Saccharomycetes</taxon>
        <taxon>Saccharomycodales</taxon>
        <taxon>Saccharomycodaceae</taxon>
        <taxon>Hanseniaspora</taxon>
    </lineage>
</organism>